<keyword evidence="10" id="KW-1185">Reference proteome</keyword>
<proteinExistence type="predicted"/>
<feature type="domain" description="Mce/MlaD" evidence="8">
    <location>
        <begin position="524"/>
        <end position="614"/>
    </location>
</feature>
<dbReference type="RefSeq" id="WP_262565348.1">
    <property type="nucleotide sequence ID" value="NZ_JAPFCC010000001.1"/>
</dbReference>
<protein>
    <submittedName>
        <fullName evidence="9">MlaD family protein</fullName>
    </submittedName>
</protein>
<feature type="domain" description="Mce/MlaD" evidence="8">
    <location>
        <begin position="47"/>
        <end position="137"/>
    </location>
</feature>
<dbReference type="PANTHER" id="PTHR30462:SF0">
    <property type="entry name" value="INTERMEMBRANE TRANSPORT PROTEIN YEBT"/>
    <property type="match status" value="1"/>
</dbReference>
<evidence type="ECO:0000256" key="4">
    <source>
        <dbReference type="ARBA" id="ARBA00022692"/>
    </source>
</evidence>
<dbReference type="EMBL" id="JAPFCC010000001">
    <property type="protein sequence ID" value="MCW7555601.1"/>
    <property type="molecule type" value="Genomic_DNA"/>
</dbReference>
<feature type="domain" description="Mce/MlaD" evidence="8">
    <location>
        <begin position="640"/>
        <end position="716"/>
    </location>
</feature>
<keyword evidence="6 7" id="KW-0472">Membrane</keyword>
<keyword evidence="3" id="KW-0997">Cell inner membrane</keyword>
<evidence type="ECO:0000256" key="3">
    <source>
        <dbReference type="ARBA" id="ARBA00022519"/>
    </source>
</evidence>
<evidence type="ECO:0000259" key="8">
    <source>
        <dbReference type="Pfam" id="PF02470"/>
    </source>
</evidence>
<evidence type="ECO:0000256" key="6">
    <source>
        <dbReference type="ARBA" id="ARBA00023136"/>
    </source>
</evidence>
<sequence length="774" mass="84611">MNQNTSAPEPARANIKKRGNLSLVWLLPVVALLIVVWLVWKSISEAGIVIDVEFQNGRGIKQGKTEVRLNGIAVGRVTGIAMSDDLKSVDVTLEMDRRMSTSLTDKSRFWLVRPQVSVAGISGLDTLVSGNYIAFQPDDTGIKRKKFIALPSPPPLGEQEDGLSLTLRAKELSSIQNGSPVYYRRLKIGEVSSYDLSVDDQYVDVEVFIQPRFAHLVRRNTRFWNAGGVELSGSLTNLKVRTQSIVSLVQGGVSLYTPDWEQEFPEAYQGDVFPLYRDYDEAEAGIAVEIDFPLDVALGQEKTRILFHGMEVGLIRDIELKDDYSGITANAVIRPDAVNLMVKGARFWLVKPSIGLQGISGLETLLGGRYINMDVSNKDIKAAVPKRRFNGLASQPAASPSAPGLHLKLRADSLAGVSHGSPVLFRKMQVGSVQSHELTDDGVLIKILVDPAYQHLVNHSSRFWNVSGITLHGGLQGFSIKAGTLNSMLAGGIAFDTPDRTSGKVKNGTGFTLYDSTEKAHQFGQKISLIFETAEGLQVGTKIKYKGLVVGHLTDLKLDKQEGHIVADALLGKSSGWVAHEGSRFWMVRPRLGLANTANLETLVTGQYIEVLPGSRQDAAAKTRFSVEMAVPDDLPVNNGLRLQLVSSQLGSVRRGNPIYYREIPVGTVTGYRLADPASHVLIFINIEERYRSLVTSKSRFWNASGIDVKFGLFSGAKIRTESLEALLAGGIAFATPEPGEPVAAGHQFTMAEEPESQWLRWAPAISISQEMSH</sequence>
<gene>
    <name evidence="9" type="ORF">NX722_23845</name>
</gene>
<comment type="subcellular location">
    <subcellularLocation>
        <location evidence="1">Cell inner membrane</location>
    </subcellularLocation>
</comment>
<evidence type="ECO:0000256" key="1">
    <source>
        <dbReference type="ARBA" id="ARBA00004533"/>
    </source>
</evidence>
<keyword evidence="4 7" id="KW-0812">Transmembrane</keyword>
<evidence type="ECO:0000256" key="5">
    <source>
        <dbReference type="ARBA" id="ARBA00022989"/>
    </source>
</evidence>
<dbReference type="PANTHER" id="PTHR30462">
    <property type="entry name" value="INTERMEMBRANE TRANSPORT PROTEIN PQIB-RELATED"/>
    <property type="match status" value="1"/>
</dbReference>
<feature type="domain" description="Mce/MlaD" evidence="8">
    <location>
        <begin position="302"/>
        <end position="374"/>
    </location>
</feature>
<keyword evidence="5 7" id="KW-1133">Transmembrane helix</keyword>
<evidence type="ECO:0000256" key="7">
    <source>
        <dbReference type="SAM" id="Phobius"/>
    </source>
</evidence>
<dbReference type="InterPro" id="IPR003399">
    <property type="entry name" value="Mce/MlaD"/>
</dbReference>
<dbReference type="InterPro" id="IPR051800">
    <property type="entry name" value="PqiA-PqiB_transport"/>
</dbReference>
<organism evidence="9 10">
    <name type="scientific">Endozoicomonas gorgoniicola</name>
    <dbReference type="NCBI Taxonomy" id="1234144"/>
    <lineage>
        <taxon>Bacteria</taxon>
        <taxon>Pseudomonadati</taxon>
        <taxon>Pseudomonadota</taxon>
        <taxon>Gammaproteobacteria</taxon>
        <taxon>Oceanospirillales</taxon>
        <taxon>Endozoicomonadaceae</taxon>
        <taxon>Endozoicomonas</taxon>
    </lineage>
</organism>
<comment type="caution">
    <text evidence="9">The sequence shown here is derived from an EMBL/GenBank/DDBJ whole genome shotgun (WGS) entry which is preliminary data.</text>
</comment>
<reference evidence="9 10" key="1">
    <citation type="submission" date="2022-10" db="EMBL/GenBank/DDBJ databases">
        <title>High-quality genome sequences of two octocoral-associated bacteria, Endozoicomonas euniceicola EF212 and Endozoicomonas gorgoniicola PS125.</title>
        <authorList>
            <person name="Chiou Y.-J."/>
            <person name="Chen Y.-H."/>
        </authorList>
    </citation>
    <scope>NUCLEOTIDE SEQUENCE [LARGE SCALE GENOMIC DNA]</scope>
    <source>
        <strain evidence="9 10">PS125</strain>
    </source>
</reference>
<feature type="domain" description="Mce/MlaD" evidence="8">
    <location>
        <begin position="162"/>
        <end position="248"/>
    </location>
</feature>
<evidence type="ECO:0000313" key="10">
    <source>
        <dbReference type="Proteomes" id="UP001209854"/>
    </source>
</evidence>
<dbReference type="Pfam" id="PF02470">
    <property type="entry name" value="MlaD"/>
    <property type="match status" value="6"/>
</dbReference>
<feature type="transmembrane region" description="Helical" evidence="7">
    <location>
        <begin position="21"/>
        <end position="40"/>
    </location>
</feature>
<feature type="domain" description="Mce/MlaD" evidence="8">
    <location>
        <begin position="404"/>
        <end position="462"/>
    </location>
</feature>
<evidence type="ECO:0000313" key="9">
    <source>
        <dbReference type="EMBL" id="MCW7555601.1"/>
    </source>
</evidence>
<keyword evidence="2" id="KW-1003">Cell membrane</keyword>
<accession>A0ABT3N1V1</accession>
<evidence type="ECO:0000256" key="2">
    <source>
        <dbReference type="ARBA" id="ARBA00022475"/>
    </source>
</evidence>
<name>A0ABT3N1V1_9GAMM</name>
<dbReference type="Proteomes" id="UP001209854">
    <property type="component" value="Unassembled WGS sequence"/>
</dbReference>